<dbReference type="SUPFAM" id="SSF55136">
    <property type="entry name" value="Probable bacterial effector-binding domain"/>
    <property type="match status" value="1"/>
</dbReference>
<dbReference type="PANTHER" id="PTHR40055:SF1">
    <property type="entry name" value="TRANSCRIPTIONAL REGULATOR YGIV-RELATED"/>
    <property type="match status" value="1"/>
</dbReference>
<dbReference type="PROSITE" id="PS00041">
    <property type="entry name" value="HTH_ARAC_FAMILY_1"/>
    <property type="match status" value="1"/>
</dbReference>
<reference evidence="5 6" key="1">
    <citation type="submission" date="2015-01" db="EMBL/GenBank/DDBJ databases">
        <title>Genome Sequencing of Rickettsiales.</title>
        <authorList>
            <person name="Daugherty S.C."/>
            <person name="Su Q."/>
            <person name="Abolude K."/>
            <person name="Beier-Sexton M."/>
            <person name="Carlyon J.A."/>
            <person name="Carter R."/>
            <person name="Day N.P."/>
            <person name="Dumler S.J."/>
            <person name="Dyachenko V."/>
            <person name="Godinez A."/>
            <person name="Kurtti T.J."/>
            <person name="Lichay M."/>
            <person name="Mullins K.E."/>
            <person name="Ott S."/>
            <person name="Pappas-Brown V."/>
            <person name="Paris D.H."/>
            <person name="Patel P."/>
            <person name="Richards A.L."/>
            <person name="Sadzewicz L."/>
            <person name="Sears K."/>
            <person name="Seidman D."/>
            <person name="Sengamalay N."/>
            <person name="Stenos J."/>
            <person name="Tallon L.J."/>
            <person name="Vincent G."/>
            <person name="Fraser C.M."/>
            <person name="Munderloh U."/>
            <person name="Dunning-Hotopp J.C."/>
        </authorList>
    </citation>
    <scope>NUCLEOTIDE SEQUENCE [LARGE SCALE GENOMIC DNA]</scope>
    <source>
        <strain evidence="5 6">UT144</strain>
    </source>
</reference>
<dbReference type="InterPro" id="IPR011256">
    <property type="entry name" value="Reg_factor_effector_dom_sf"/>
</dbReference>
<dbReference type="InterPro" id="IPR029442">
    <property type="entry name" value="GyrI-like"/>
</dbReference>
<evidence type="ECO:0000313" key="5">
    <source>
        <dbReference type="EMBL" id="KJW07873.1"/>
    </source>
</evidence>
<dbReference type="AlphaFoldDB" id="A0A0F3RNK9"/>
<keyword evidence="2" id="KW-0238">DNA-binding</keyword>
<dbReference type="GO" id="GO:0043565">
    <property type="term" value="F:sequence-specific DNA binding"/>
    <property type="evidence" value="ECO:0007669"/>
    <property type="project" value="InterPro"/>
</dbReference>
<dbReference type="InterPro" id="IPR050908">
    <property type="entry name" value="SmbC-like"/>
</dbReference>
<dbReference type="SUPFAM" id="SSF46689">
    <property type="entry name" value="Homeodomain-like"/>
    <property type="match status" value="1"/>
</dbReference>
<dbReference type="PATRIC" id="fig|1441384.3.peg.1074"/>
<gene>
    <name evidence="5" type="ORF">OTUT144_0043</name>
</gene>
<dbReference type="EMBL" id="LAOR01000002">
    <property type="protein sequence ID" value="KJW07873.1"/>
    <property type="molecule type" value="Genomic_DNA"/>
</dbReference>
<dbReference type="PRINTS" id="PR00032">
    <property type="entry name" value="HTHARAC"/>
</dbReference>
<dbReference type="Gene3D" id="1.10.10.60">
    <property type="entry name" value="Homeodomain-like"/>
    <property type="match status" value="1"/>
</dbReference>
<dbReference type="InterPro" id="IPR020449">
    <property type="entry name" value="Tscrpt_reg_AraC-type_HTH"/>
</dbReference>
<protein>
    <submittedName>
        <fullName evidence="5">Bacterial regulatory helix-turn-helix s, AraC family protein</fullName>
    </submittedName>
</protein>
<name>A0A0F3RNK9_ORITS</name>
<sequence length="163" mass="18480">MRLKRAAHQLIVHKEETIINIALDAGFESHESFSRAFKQICGQSPSEFRLKSSWHTCDVPPYSLHKGDTKMINVSIKELPARRLAVIEHYGDPKKVGETASKLIAWAKAQPINLKLKPGEAFGFWYGDPKEVPAEDFRFDLAITVLQTLKLDGEVYRKISSCR</sequence>
<dbReference type="InterPro" id="IPR018062">
    <property type="entry name" value="HTH_AraC-typ_CS"/>
</dbReference>
<evidence type="ECO:0000256" key="3">
    <source>
        <dbReference type="ARBA" id="ARBA00023163"/>
    </source>
</evidence>
<dbReference type="InterPro" id="IPR009057">
    <property type="entry name" value="Homeodomain-like_sf"/>
</dbReference>
<dbReference type="GO" id="GO:0003700">
    <property type="term" value="F:DNA-binding transcription factor activity"/>
    <property type="evidence" value="ECO:0007669"/>
    <property type="project" value="InterPro"/>
</dbReference>
<proteinExistence type="predicted"/>
<dbReference type="Proteomes" id="UP000033580">
    <property type="component" value="Unassembled WGS sequence"/>
</dbReference>
<accession>A0A0F3RNK9</accession>
<keyword evidence="3" id="KW-0804">Transcription</keyword>
<comment type="caution">
    <text evidence="5">The sequence shown here is derived from an EMBL/GenBank/DDBJ whole genome shotgun (WGS) entry which is preliminary data.</text>
</comment>
<dbReference type="Pfam" id="PF06445">
    <property type="entry name" value="GyrI-like"/>
    <property type="match status" value="1"/>
</dbReference>
<evidence type="ECO:0000259" key="4">
    <source>
        <dbReference type="PROSITE" id="PS01124"/>
    </source>
</evidence>
<evidence type="ECO:0000313" key="6">
    <source>
        <dbReference type="Proteomes" id="UP000033580"/>
    </source>
</evidence>
<dbReference type="InterPro" id="IPR018060">
    <property type="entry name" value="HTH_AraC"/>
</dbReference>
<dbReference type="Pfam" id="PF12833">
    <property type="entry name" value="HTH_18"/>
    <property type="match status" value="1"/>
</dbReference>
<keyword evidence="1" id="KW-0805">Transcription regulation</keyword>
<evidence type="ECO:0000256" key="1">
    <source>
        <dbReference type="ARBA" id="ARBA00023015"/>
    </source>
</evidence>
<dbReference type="PANTHER" id="PTHR40055">
    <property type="entry name" value="TRANSCRIPTIONAL REGULATOR YGIV-RELATED"/>
    <property type="match status" value="1"/>
</dbReference>
<feature type="domain" description="HTH araC/xylS-type" evidence="4">
    <location>
        <begin position="1"/>
        <end position="51"/>
    </location>
</feature>
<evidence type="ECO:0000256" key="2">
    <source>
        <dbReference type="ARBA" id="ARBA00023125"/>
    </source>
</evidence>
<dbReference type="PROSITE" id="PS01124">
    <property type="entry name" value="HTH_ARAC_FAMILY_2"/>
    <property type="match status" value="1"/>
</dbReference>
<organism evidence="5 6">
    <name type="scientific">Orientia tsutsugamushi str. UT144</name>
    <dbReference type="NCBI Taxonomy" id="1441384"/>
    <lineage>
        <taxon>Bacteria</taxon>
        <taxon>Pseudomonadati</taxon>
        <taxon>Pseudomonadota</taxon>
        <taxon>Alphaproteobacteria</taxon>
        <taxon>Rickettsiales</taxon>
        <taxon>Rickettsiaceae</taxon>
        <taxon>Rickettsieae</taxon>
        <taxon>Orientia</taxon>
    </lineage>
</organism>
<dbReference type="Gene3D" id="3.20.80.10">
    <property type="entry name" value="Regulatory factor, effector binding domain"/>
    <property type="match status" value="1"/>
</dbReference>